<evidence type="ECO:0000256" key="6">
    <source>
        <dbReference type="SAM" id="MobiDB-lite"/>
    </source>
</evidence>
<dbReference type="SMART" id="SM00365">
    <property type="entry name" value="LRR_SD22"/>
    <property type="match status" value="2"/>
</dbReference>
<dbReference type="AlphaFoldDB" id="A0AA88GM82"/>
<keyword evidence="4" id="KW-0433">Leucine-rich repeat</keyword>
<evidence type="ECO:0000256" key="3">
    <source>
        <dbReference type="ARBA" id="ARBA00022490"/>
    </source>
</evidence>
<protein>
    <recommendedName>
        <fullName evidence="2">Leucine-rich repeat-containing protein 51</fullName>
    </recommendedName>
</protein>
<feature type="region of interest" description="Disordered" evidence="6">
    <location>
        <begin position="79"/>
        <end position="104"/>
    </location>
</feature>
<feature type="compositionally biased region" description="Basic and acidic residues" evidence="6">
    <location>
        <begin position="117"/>
        <end position="130"/>
    </location>
</feature>
<sequence>MPFNNTIRSIDPKNTLNHTLKSTIGTSPLSNNELDENADPNLIHYATFSAPIIDFSFKDINLPSVQDLKTSVPRVGEKRVRVSKTAEKQKEDERKGNRSFEQERFKPTMFGSSEMISNKHHDESNSKQEEPKEIIKYLGRGVKLCNNNISDLHGLFDALTTILETPQELQWIDLSYNNISSLEGLETLPETLTSLYLHANQITSLNEIAVLQKFKNLKYLTLFGNPIEEIRNYRYCILSIFPSLKSFDRVTVTERDRQTAETYRNFFWPKVSKRKQQANK</sequence>
<gene>
    <name evidence="7" type="ORF">C9374_006100</name>
</gene>
<dbReference type="GO" id="GO:0005737">
    <property type="term" value="C:cytoplasm"/>
    <property type="evidence" value="ECO:0007669"/>
    <property type="project" value="UniProtKB-SubCell"/>
</dbReference>
<keyword evidence="8" id="KW-1185">Reference proteome</keyword>
<comment type="caution">
    <text evidence="7">The sequence shown here is derived from an EMBL/GenBank/DDBJ whole genome shotgun (WGS) entry which is preliminary data.</text>
</comment>
<proteinExistence type="predicted"/>
<dbReference type="PANTHER" id="PTHR46545:SF1">
    <property type="entry name" value="LEUCINE-RICH REPEAT-CONTAINING PROTEIN 51"/>
    <property type="match status" value="1"/>
</dbReference>
<organism evidence="7 8">
    <name type="scientific">Naegleria lovaniensis</name>
    <name type="common">Amoeba</name>
    <dbReference type="NCBI Taxonomy" id="51637"/>
    <lineage>
        <taxon>Eukaryota</taxon>
        <taxon>Discoba</taxon>
        <taxon>Heterolobosea</taxon>
        <taxon>Tetramitia</taxon>
        <taxon>Eutetramitia</taxon>
        <taxon>Vahlkampfiidae</taxon>
        <taxon>Naegleria</taxon>
    </lineage>
</organism>
<keyword evidence="3" id="KW-0963">Cytoplasm</keyword>
<dbReference type="PROSITE" id="PS51450">
    <property type="entry name" value="LRR"/>
    <property type="match status" value="3"/>
</dbReference>
<dbReference type="PANTHER" id="PTHR46545">
    <property type="entry name" value="LEUCINE-RICH REPEAT-CONTAINING PROTEIN 51"/>
    <property type="match status" value="1"/>
</dbReference>
<evidence type="ECO:0000313" key="7">
    <source>
        <dbReference type="EMBL" id="KAG2381716.1"/>
    </source>
</evidence>
<comment type="subcellular location">
    <subcellularLocation>
        <location evidence="1">Cytoplasm</location>
    </subcellularLocation>
</comment>
<dbReference type="InterPro" id="IPR001611">
    <property type="entry name" value="Leu-rich_rpt"/>
</dbReference>
<dbReference type="InterPro" id="IPR032675">
    <property type="entry name" value="LRR_dom_sf"/>
</dbReference>
<dbReference type="EMBL" id="PYSW02000026">
    <property type="protein sequence ID" value="KAG2381716.1"/>
    <property type="molecule type" value="Genomic_DNA"/>
</dbReference>
<evidence type="ECO:0000256" key="2">
    <source>
        <dbReference type="ARBA" id="ARBA00014223"/>
    </source>
</evidence>
<dbReference type="SUPFAM" id="SSF52058">
    <property type="entry name" value="L domain-like"/>
    <property type="match status" value="1"/>
</dbReference>
<evidence type="ECO:0000256" key="5">
    <source>
        <dbReference type="ARBA" id="ARBA00022737"/>
    </source>
</evidence>
<dbReference type="Pfam" id="PF14580">
    <property type="entry name" value="LRR_9"/>
    <property type="match status" value="1"/>
</dbReference>
<dbReference type="RefSeq" id="XP_044547395.1">
    <property type="nucleotide sequence ID" value="XM_044695924.1"/>
</dbReference>
<evidence type="ECO:0000256" key="4">
    <source>
        <dbReference type="ARBA" id="ARBA00022614"/>
    </source>
</evidence>
<dbReference type="GeneID" id="68098554"/>
<feature type="region of interest" description="Disordered" evidence="6">
    <location>
        <begin position="111"/>
        <end position="130"/>
    </location>
</feature>
<dbReference type="Proteomes" id="UP000816034">
    <property type="component" value="Unassembled WGS sequence"/>
</dbReference>
<keyword evidence="5" id="KW-0677">Repeat</keyword>
<evidence type="ECO:0000313" key="8">
    <source>
        <dbReference type="Proteomes" id="UP000816034"/>
    </source>
</evidence>
<name>A0AA88GM82_NAELO</name>
<evidence type="ECO:0000256" key="1">
    <source>
        <dbReference type="ARBA" id="ARBA00004496"/>
    </source>
</evidence>
<reference evidence="7 8" key="1">
    <citation type="journal article" date="2018" name="BMC Genomics">
        <title>The genome of Naegleria lovaniensis, the basis for a comparative approach to unravel pathogenicity factors of the human pathogenic amoeba N. fowleri.</title>
        <authorList>
            <person name="Liechti N."/>
            <person name="Schurch N."/>
            <person name="Bruggmann R."/>
            <person name="Wittwer M."/>
        </authorList>
    </citation>
    <scope>NUCLEOTIDE SEQUENCE [LARGE SCALE GENOMIC DNA]</scope>
    <source>
        <strain evidence="7 8">ATCC 30569</strain>
    </source>
</reference>
<accession>A0AA88GM82</accession>
<dbReference type="Gene3D" id="3.80.10.10">
    <property type="entry name" value="Ribonuclease Inhibitor"/>
    <property type="match status" value="1"/>
</dbReference>